<dbReference type="RefSeq" id="WP_004623562.1">
    <property type="nucleotide sequence ID" value="NZ_AORV01000015.1"/>
</dbReference>
<keyword evidence="6 7" id="KW-0472">Membrane</keyword>
<feature type="transmembrane region" description="Helical" evidence="7">
    <location>
        <begin position="288"/>
        <end position="308"/>
    </location>
</feature>
<comment type="caution">
    <text evidence="9">The sequence shown here is derived from an EMBL/GenBank/DDBJ whole genome shotgun (WGS) entry which is preliminary data.</text>
</comment>
<dbReference type="PANTHER" id="PTHR30193:SF44">
    <property type="entry name" value="LACTOSE TRANSPORT SYSTEM PERMEASE PROTEIN LACF"/>
    <property type="match status" value="1"/>
</dbReference>
<accession>S0FTW5</accession>
<dbReference type="EMBL" id="AORV01000015">
    <property type="protein sequence ID" value="EMS73771.1"/>
    <property type="molecule type" value="Genomic_DNA"/>
</dbReference>
<reference evidence="9 10" key="1">
    <citation type="journal article" date="2013" name="Genome Announc.">
        <title>Draft Genome Sequence of the Cellulolytic, Mesophilic, Anaerobic Bacterium Clostridium termitidis Strain CT1112 (DSM 5398).</title>
        <authorList>
            <person name="Lal S."/>
            <person name="Ramachandran U."/>
            <person name="Zhang X."/>
            <person name="Munir R."/>
            <person name="Sparling R."/>
            <person name="Levin D.B."/>
        </authorList>
    </citation>
    <scope>NUCLEOTIDE SEQUENCE [LARGE SCALE GENOMIC DNA]</scope>
    <source>
        <strain evidence="9 10">CT1112</strain>
    </source>
</reference>
<evidence type="ECO:0000256" key="3">
    <source>
        <dbReference type="ARBA" id="ARBA00022475"/>
    </source>
</evidence>
<gene>
    <name evidence="9" type="ORF">CTER_0253</name>
</gene>
<keyword evidence="4 7" id="KW-0812">Transmembrane</keyword>
<sequence>MQNNLSRNRGVAVASTGLLGVLKELYVNKALYMMLVPAVVLLFLFCYMPLFGLVLAFKEFNFEMGIFHSPWTKPVFNNFLFLFGSEYGIRAIRNTVLLNALFISVGLVFEVGFALIFNEINSKIFKKITQTLTFLPYFVSWIVVGVFTYNILTSDHAALNNFLSVLGLPKIDFITNASIWPIILVLINRWKLTGYGTIVYLATLSGIDSSYYEAAEIDGASRWQQIRFISLPLLRPTVIVLTLLAIGRIFNADFGMFFSVVGDAATLYSTTDVIDTFVYRSLRVSSDIGMASAAGFVQSVLSFVLVVLSNMAARKADKDSALF</sequence>
<evidence type="ECO:0000256" key="7">
    <source>
        <dbReference type="RuleBase" id="RU363032"/>
    </source>
</evidence>
<dbReference type="InterPro" id="IPR000515">
    <property type="entry name" value="MetI-like"/>
</dbReference>
<keyword evidence="2 7" id="KW-0813">Transport</keyword>
<comment type="subcellular location">
    <subcellularLocation>
        <location evidence="1 7">Cell membrane</location>
        <topology evidence="1 7">Multi-pass membrane protein</topology>
    </subcellularLocation>
</comment>
<dbReference type="eggNOG" id="COG4209">
    <property type="taxonomic scope" value="Bacteria"/>
</dbReference>
<dbReference type="Proteomes" id="UP000014155">
    <property type="component" value="Unassembled WGS sequence"/>
</dbReference>
<evidence type="ECO:0000259" key="8">
    <source>
        <dbReference type="PROSITE" id="PS50928"/>
    </source>
</evidence>
<feature type="transmembrane region" description="Helical" evidence="7">
    <location>
        <begin position="132"/>
        <end position="151"/>
    </location>
</feature>
<name>S0FTW5_RUMCE</name>
<evidence type="ECO:0000313" key="9">
    <source>
        <dbReference type="EMBL" id="EMS73771.1"/>
    </source>
</evidence>
<dbReference type="CDD" id="cd06261">
    <property type="entry name" value="TM_PBP2"/>
    <property type="match status" value="1"/>
</dbReference>
<protein>
    <submittedName>
        <fullName evidence="9">ABC-type polysaccharide transport system, permease component</fullName>
    </submittedName>
</protein>
<feature type="transmembrane region" description="Helical" evidence="7">
    <location>
        <begin position="30"/>
        <end position="55"/>
    </location>
</feature>
<proteinExistence type="inferred from homology"/>
<evidence type="ECO:0000256" key="1">
    <source>
        <dbReference type="ARBA" id="ARBA00004651"/>
    </source>
</evidence>
<dbReference type="SUPFAM" id="SSF161098">
    <property type="entry name" value="MetI-like"/>
    <property type="match status" value="1"/>
</dbReference>
<evidence type="ECO:0000256" key="5">
    <source>
        <dbReference type="ARBA" id="ARBA00022989"/>
    </source>
</evidence>
<keyword evidence="10" id="KW-1185">Reference proteome</keyword>
<dbReference type="Gene3D" id="1.10.3720.10">
    <property type="entry name" value="MetI-like"/>
    <property type="match status" value="1"/>
</dbReference>
<feature type="transmembrane region" description="Helical" evidence="7">
    <location>
        <begin position="98"/>
        <end position="120"/>
    </location>
</feature>
<evidence type="ECO:0000313" key="10">
    <source>
        <dbReference type="Proteomes" id="UP000014155"/>
    </source>
</evidence>
<dbReference type="Pfam" id="PF00528">
    <property type="entry name" value="BPD_transp_1"/>
    <property type="match status" value="1"/>
</dbReference>
<evidence type="ECO:0000256" key="4">
    <source>
        <dbReference type="ARBA" id="ARBA00022692"/>
    </source>
</evidence>
<dbReference type="GO" id="GO:0055085">
    <property type="term" value="P:transmembrane transport"/>
    <property type="evidence" value="ECO:0007669"/>
    <property type="project" value="InterPro"/>
</dbReference>
<dbReference type="AlphaFoldDB" id="S0FTW5"/>
<dbReference type="InterPro" id="IPR051393">
    <property type="entry name" value="ABC_transporter_permease"/>
</dbReference>
<keyword evidence="5 7" id="KW-1133">Transmembrane helix</keyword>
<comment type="similarity">
    <text evidence="7">Belongs to the binding-protein-dependent transport system permease family.</text>
</comment>
<dbReference type="PROSITE" id="PS50928">
    <property type="entry name" value="ABC_TM1"/>
    <property type="match status" value="1"/>
</dbReference>
<dbReference type="PATRIC" id="fig|1195236.3.peg.558"/>
<organism evidence="9 10">
    <name type="scientific">Ruminiclostridium cellobioparum subsp. termitidis CT1112</name>
    <dbReference type="NCBI Taxonomy" id="1195236"/>
    <lineage>
        <taxon>Bacteria</taxon>
        <taxon>Bacillati</taxon>
        <taxon>Bacillota</taxon>
        <taxon>Clostridia</taxon>
        <taxon>Eubacteriales</taxon>
        <taxon>Oscillospiraceae</taxon>
        <taxon>Ruminiclostridium</taxon>
    </lineage>
</organism>
<dbReference type="STRING" id="1195236.CTER_0253"/>
<feature type="transmembrane region" description="Helical" evidence="7">
    <location>
        <begin position="232"/>
        <end position="250"/>
    </location>
</feature>
<dbReference type="PANTHER" id="PTHR30193">
    <property type="entry name" value="ABC TRANSPORTER PERMEASE PROTEIN"/>
    <property type="match status" value="1"/>
</dbReference>
<evidence type="ECO:0000256" key="2">
    <source>
        <dbReference type="ARBA" id="ARBA00022448"/>
    </source>
</evidence>
<evidence type="ECO:0000256" key="6">
    <source>
        <dbReference type="ARBA" id="ARBA00023136"/>
    </source>
</evidence>
<keyword evidence="3" id="KW-1003">Cell membrane</keyword>
<feature type="transmembrane region" description="Helical" evidence="7">
    <location>
        <begin position="171"/>
        <end position="187"/>
    </location>
</feature>
<feature type="domain" description="ABC transmembrane type-1" evidence="8">
    <location>
        <begin position="92"/>
        <end position="309"/>
    </location>
</feature>
<dbReference type="InterPro" id="IPR035906">
    <property type="entry name" value="MetI-like_sf"/>
</dbReference>
<dbReference type="GO" id="GO:0005886">
    <property type="term" value="C:plasma membrane"/>
    <property type="evidence" value="ECO:0007669"/>
    <property type="project" value="UniProtKB-SubCell"/>
</dbReference>